<dbReference type="AlphaFoldDB" id="A0A069Q4H7"/>
<dbReference type="EMBL" id="CVVU01000133">
    <property type="protein sequence ID" value="CRO68881.1"/>
    <property type="molecule type" value="Genomic_DNA"/>
</dbReference>
<feature type="chain" id="PRO_5015027701" evidence="1">
    <location>
        <begin position="23"/>
        <end position="271"/>
    </location>
</feature>
<dbReference type="Pfam" id="PF16106">
    <property type="entry name" value="DUF4824"/>
    <property type="match status" value="1"/>
</dbReference>
<dbReference type="Proteomes" id="UP000045039">
    <property type="component" value="Unassembled WGS sequence"/>
</dbReference>
<dbReference type="InterPro" id="IPR032249">
    <property type="entry name" value="DUF4824"/>
</dbReference>
<sequence length="271" mass="30722">MNRNRRNALIAGSLLLLAANLAALGGVAWNRSGEAESKLVLSQRELQRNWSYGFWSEENSGVELRLELRSPSSEPPSDLAPPLPPEQMRALGFSIPDALDEESVRRYRRQQEKQVLLVLELDGPAYRREVRLAEERLAEASARSKALPKDEMLSSQMEAARHQLKHEQGEASRLFIVDAGLDLAALRQRYPERQRYAIVKGRVRPWSAVDGGRTLVGGYISRTDLAAINVPRQWHAVFAKVDEQNYRLAPLELHLSFGQRLEPWITNAVRR</sequence>
<name>A0A069Q4H7_PSEAI</name>
<reference evidence="4" key="1">
    <citation type="submission" date="2015-06" db="EMBL/GenBank/DDBJ databases">
        <authorList>
            <person name="Radhakrishnan Rajesh"/>
            <person name="Underwood Anthony"/>
            <person name="Al-Shahib Ali"/>
        </authorList>
    </citation>
    <scope>NUCLEOTIDE SEQUENCE [LARGE SCALE GENOMIC DNA]</scope>
    <source>
        <strain evidence="4">P19_London_7_VIM_2_05_10</strain>
    </source>
</reference>
<evidence type="ECO:0000313" key="3">
    <source>
        <dbReference type="EMBL" id="RPM16981.1"/>
    </source>
</evidence>
<organism evidence="3 5">
    <name type="scientific">Pseudomonas aeruginosa</name>
    <dbReference type="NCBI Taxonomy" id="287"/>
    <lineage>
        <taxon>Bacteria</taxon>
        <taxon>Pseudomonadati</taxon>
        <taxon>Pseudomonadota</taxon>
        <taxon>Gammaproteobacteria</taxon>
        <taxon>Pseudomonadales</taxon>
        <taxon>Pseudomonadaceae</taxon>
        <taxon>Pseudomonas</taxon>
    </lineage>
</organism>
<protein>
    <submittedName>
        <fullName evidence="3">DUF4824 domain-containing protein</fullName>
    </submittedName>
</protein>
<evidence type="ECO:0000313" key="2">
    <source>
        <dbReference type="EMBL" id="CRO68881.1"/>
    </source>
</evidence>
<comment type="caution">
    <text evidence="3">The sequence shown here is derived from an EMBL/GenBank/DDBJ whole genome shotgun (WGS) entry which is preliminary data.</text>
</comment>
<accession>A0A069Q4H7</accession>
<evidence type="ECO:0000313" key="4">
    <source>
        <dbReference type="Proteomes" id="UP000045039"/>
    </source>
</evidence>
<evidence type="ECO:0000313" key="5">
    <source>
        <dbReference type="Proteomes" id="UP000284767"/>
    </source>
</evidence>
<dbReference type="EMBL" id="NSNE01000006">
    <property type="protein sequence ID" value="RPM16981.1"/>
    <property type="molecule type" value="Genomic_DNA"/>
</dbReference>
<feature type="signal peptide" evidence="1">
    <location>
        <begin position="1"/>
        <end position="22"/>
    </location>
</feature>
<evidence type="ECO:0000256" key="1">
    <source>
        <dbReference type="SAM" id="SignalP"/>
    </source>
</evidence>
<proteinExistence type="predicted"/>
<reference evidence="2" key="2">
    <citation type="submission" date="2015-06" db="EMBL/GenBank/DDBJ databases">
        <authorList>
            <person name="Radhakrishnan R."/>
            <person name="Underwood A."/>
            <person name="Al-Shahib A."/>
        </authorList>
    </citation>
    <scope>NUCLEOTIDE SEQUENCE</scope>
    <source>
        <strain evidence="2">P19_London_7_VIM_2_05_10</strain>
    </source>
</reference>
<dbReference type="RefSeq" id="WP_003098357.1">
    <property type="nucleotide sequence ID" value="NZ_AP040361.1"/>
</dbReference>
<gene>
    <name evidence="3" type="ORF">IPC1295_12485</name>
    <name evidence="2" type="ORF">PAERUG_P19_London_7_VIM_2_05_10_02283</name>
</gene>
<dbReference type="Proteomes" id="UP000284767">
    <property type="component" value="Unassembled WGS sequence"/>
</dbReference>
<reference evidence="3 5" key="4">
    <citation type="submission" date="2019-01" db="EMBL/GenBank/DDBJ databases">
        <title>The Pseudomonas aeruginosa pan-genome provides new insights on its population structure, horizontal gene transfer and pathogenicity.</title>
        <authorList>
            <person name="Freschi L."/>
            <person name="Vincent A.T."/>
            <person name="Jeukens J."/>
            <person name="Emond-Rheault J.-G."/>
            <person name="Kukavica-Ibrulj I."/>
            <person name="Dupont M.-J."/>
            <person name="Charette S.J."/>
            <person name="Boyle B."/>
            <person name="Levesque R.C."/>
        </authorList>
    </citation>
    <scope>NUCLEOTIDE SEQUENCE [LARGE SCALE GENOMIC DNA]</scope>
    <source>
        <strain evidence="3 5">PA-W36</strain>
    </source>
</reference>
<dbReference type="eggNOG" id="ENOG503269T">
    <property type="taxonomic scope" value="Bacteria"/>
</dbReference>
<keyword evidence="1" id="KW-0732">Signal</keyword>
<reference evidence="3 5" key="3">
    <citation type="submission" date="2017-08" db="EMBL/GenBank/DDBJ databases">
        <authorList>
            <person name="Feschi L."/>
            <person name="Jeukens J."/>
            <person name="Emond-Rheault J.-G."/>
            <person name="Kukavica-Ibrulj I."/>
            <person name="Boyle B."/>
            <person name="Levesque R.C."/>
        </authorList>
    </citation>
    <scope>NUCLEOTIDE SEQUENCE [LARGE SCALE GENOMIC DNA]</scope>
    <source>
        <strain evidence="3 5">PA-W36</strain>
    </source>
</reference>